<feature type="transmembrane region" description="Helical" evidence="1">
    <location>
        <begin position="134"/>
        <end position="155"/>
    </location>
</feature>
<evidence type="ECO:0000313" key="2">
    <source>
        <dbReference type="EMBL" id="KAF0688641.1"/>
    </source>
</evidence>
<gene>
    <name evidence="3" type="primary">Aste57867_19753</name>
    <name evidence="2" type="ORF">As57867_019688</name>
    <name evidence="3" type="ORF">ASTE57867_19753</name>
</gene>
<dbReference type="EMBL" id="VJMH01006713">
    <property type="protein sequence ID" value="KAF0688641.1"/>
    <property type="molecule type" value="Genomic_DNA"/>
</dbReference>
<sequence>MAKVHVIHATTGANTYAVRFNKLSLAFSCLFVANLVTEPLKAYVNEPLPWMLDPPLLNHQNDGTFVNSTYQLFAAKFNNETLSPDTMFSRDKGANIALLRYNVTLPSKEVDHCNYHLLQFPGQEEHLGNNDTDLPILGAILFGNDMIAFVCNFLAQNASTQRAMPRYMCQHLTIGGSFVISHTCLWIVPLSSSGSFSAYHAFHVVDQAPWSWMKFGLRLGVSAYIFVEVWRLYCRHYIPLLYNLKILGIQHDDRIPVVYEIQVGDPTWIILCHPYICVAMTVDILYSTAYSMVSLFRVSQLQDSWQFVVGSFSGSNFVWASYTAMRFSTPLIKFLRWESKFEPLDPGIMTLTSAFYAGPMIYLMCQSPLVLMMQFLDSSSPTAIMEANEVSLGMSTFLFLFASVPLFHAAIARLIHQRKGRTSMFHKKEGKTQ</sequence>
<keyword evidence="1" id="KW-0472">Membrane</keyword>
<keyword evidence="1" id="KW-1133">Transmembrane helix</keyword>
<feature type="transmembrane region" description="Helical" evidence="1">
    <location>
        <begin position="215"/>
        <end position="233"/>
    </location>
</feature>
<reference evidence="3 4" key="1">
    <citation type="submission" date="2019-03" db="EMBL/GenBank/DDBJ databases">
        <authorList>
            <person name="Gaulin E."/>
            <person name="Dumas B."/>
        </authorList>
    </citation>
    <scope>NUCLEOTIDE SEQUENCE [LARGE SCALE GENOMIC DNA]</scope>
    <source>
        <strain evidence="3">CBS 568.67</strain>
    </source>
</reference>
<keyword evidence="1" id="KW-0812">Transmembrane</keyword>
<keyword evidence="4" id="KW-1185">Reference proteome</keyword>
<organism evidence="3 4">
    <name type="scientific">Aphanomyces stellatus</name>
    <dbReference type="NCBI Taxonomy" id="120398"/>
    <lineage>
        <taxon>Eukaryota</taxon>
        <taxon>Sar</taxon>
        <taxon>Stramenopiles</taxon>
        <taxon>Oomycota</taxon>
        <taxon>Saprolegniomycetes</taxon>
        <taxon>Saprolegniales</taxon>
        <taxon>Verrucalvaceae</taxon>
        <taxon>Aphanomyces</taxon>
    </lineage>
</organism>
<name>A0A485LHX4_9STRA</name>
<dbReference type="EMBL" id="CAADRA010006736">
    <property type="protein sequence ID" value="VFT96451.1"/>
    <property type="molecule type" value="Genomic_DNA"/>
</dbReference>
<accession>A0A485LHX4</accession>
<dbReference type="OrthoDB" id="79579at2759"/>
<evidence type="ECO:0000313" key="3">
    <source>
        <dbReference type="EMBL" id="VFT96451.1"/>
    </source>
</evidence>
<protein>
    <submittedName>
        <fullName evidence="3">Aste57867_19753 protein</fullName>
    </submittedName>
</protein>
<feature type="transmembrane region" description="Helical" evidence="1">
    <location>
        <begin position="354"/>
        <end position="376"/>
    </location>
</feature>
<evidence type="ECO:0000313" key="4">
    <source>
        <dbReference type="Proteomes" id="UP000332933"/>
    </source>
</evidence>
<dbReference type="Proteomes" id="UP000332933">
    <property type="component" value="Unassembled WGS sequence"/>
</dbReference>
<proteinExistence type="predicted"/>
<reference evidence="2" key="2">
    <citation type="submission" date="2019-06" db="EMBL/GenBank/DDBJ databases">
        <title>Genomics analysis of Aphanomyces spp. identifies a new class of oomycete effector associated with host adaptation.</title>
        <authorList>
            <person name="Gaulin E."/>
        </authorList>
    </citation>
    <scope>NUCLEOTIDE SEQUENCE</scope>
    <source>
        <strain evidence="2">CBS 578.67</strain>
    </source>
</reference>
<dbReference type="AlphaFoldDB" id="A0A485LHX4"/>
<evidence type="ECO:0000256" key="1">
    <source>
        <dbReference type="SAM" id="Phobius"/>
    </source>
</evidence>
<feature type="transmembrane region" description="Helical" evidence="1">
    <location>
        <begin position="167"/>
        <end position="188"/>
    </location>
</feature>
<feature type="transmembrane region" description="Helical" evidence="1">
    <location>
        <begin position="396"/>
        <end position="415"/>
    </location>
</feature>